<gene>
    <name evidence="2" type="ORF">CDD82_7678</name>
</gene>
<evidence type="ECO:0000313" key="3">
    <source>
        <dbReference type="Proteomes" id="UP000224854"/>
    </source>
</evidence>
<protein>
    <recommendedName>
        <fullName evidence="4">YDG domain-containing protein</fullName>
    </recommendedName>
</protein>
<feature type="compositionally biased region" description="Polar residues" evidence="1">
    <location>
        <begin position="12"/>
        <end position="23"/>
    </location>
</feature>
<dbReference type="InterPro" id="IPR015947">
    <property type="entry name" value="PUA-like_sf"/>
</dbReference>
<dbReference type="Proteomes" id="UP000224854">
    <property type="component" value="Unassembled WGS sequence"/>
</dbReference>
<dbReference type="SUPFAM" id="SSF88697">
    <property type="entry name" value="PUA domain-like"/>
    <property type="match status" value="1"/>
</dbReference>
<reference evidence="2 3" key="1">
    <citation type="submission" date="2017-06" db="EMBL/GenBank/DDBJ databases">
        <title>Ant-infecting Ophiocordyceps genomes reveal a high diversity of potential behavioral manipulation genes and a possible major role for enterotoxins.</title>
        <authorList>
            <person name="De Bekker C."/>
            <person name="Evans H.C."/>
            <person name="Brachmann A."/>
            <person name="Hughes D.P."/>
        </authorList>
    </citation>
    <scope>NUCLEOTIDE SEQUENCE [LARGE SCALE GENOMIC DNA]</scope>
    <source>
        <strain evidence="2 3">1348a</strain>
    </source>
</reference>
<accession>A0A2C5ZPV6</accession>
<proteinExistence type="predicted"/>
<keyword evidence="3" id="KW-1185">Reference proteome</keyword>
<dbReference type="OrthoDB" id="3244603at2759"/>
<evidence type="ECO:0000256" key="1">
    <source>
        <dbReference type="SAM" id="MobiDB-lite"/>
    </source>
</evidence>
<dbReference type="InterPro" id="IPR036987">
    <property type="entry name" value="SRA-YDG_sf"/>
</dbReference>
<dbReference type="EMBL" id="NJEU01000092">
    <property type="protein sequence ID" value="PHH81862.1"/>
    <property type="molecule type" value="Genomic_DNA"/>
</dbReference>
<feature type="compositionally biased region" description="Acidic residues" evidence="1">
    <location>
        <begin position="446"/>
        <end position="455"/>
    </location>
</feature>
<sequence length="455" mass="51769">MKYSIFRRGSSEPPQSLPQQITAEASPIDKPVCREKTTSVDSGSSDDQRCPDLLSNITSPELIKYDNESQDSVLHEDNLLHFCDLARMGIATPAGPDIMSARTMEFLRAASKDETCGVSTLKLSTIAFTRLDKLLIDILTEKLQRLWRERFRERYFDIESMRYHLLPRSGLLHDVAFDISARGFQNLWLAPPRPALSEAEENLGFEPGDWWLNMACAQRDGIANSTSEKPVKGIYSDILTLPLLTGREEVQSLGGMVKYIREGPQSDMHASLLSKVGSQVRVLRGHHLKSWIAPKAGVRYDGLYYVRQWGIKGIEDSPDLVRLVVTLERVANQRSMDEVVVIPYPSQLDDWQLFERYEGEMIRQHRSEPEFLEWKKFKADEKAYMDEWRGAMEMGSEMHSGQENLARWAAAMPADATTDSRPRPPRSPKSPRAEAREQHSLLAQVVEEEAEDEET</sequence>
<feature type="region of interest" description="Disordered" evidence="1">
    <location>
        <begin position="1"/>
        <end position="51"/>
    </location>
</feature>
<organism evidence="2 3">
    <name type="scientific">Ophiocordyceps australis</name>
    <dbReference type="NCBI Taxonomy" id="1399860"/>
    <lineage>
        <taxon>Eukaryota</taxon>
        <taxon>Fungi</taxon>
        <taxon>Dikarya</taxon>
        <taxon>Ascomycota</taxon>
        <taxon>Pezizomycotina</taxon>
        <taxon>Sordariomycetes</taxon>
        <taxon>Hypocreomycetidae</taxon>
        <taxon>Hypocreales</taxon>
        <taxon>Ophiocordycipitaceae</taxon>
        <taxon>Ophiocordyceps</taxon>
    </lineage>
</organism>
<comment type="caution">
    <text evidence="2">The sequence shown here is derived from an EMBL/GenBank/DDBJ whole genome shotgun (WGS) entry which is preliminary data.</text>
</comment>
<dbReference type="AlphaFoldDB" id="A0A2C5ZPV6"/>
<feature type="region of interest" description="Disordered" evidence="1">
    <location>
        <begin position="408"/>
        <end position="455"/>
    </location>
</feature>
<name>A0A2C5ZPV6_9HYPO</name>
<evidence type="ECO:0000313" key="2">
    <source>
        <dbReference type="EMBL" id="PHH81862.1"/>
    </source>
</evidence>
<dbReference type="Gene3D" id="2.30.280.10">
    <property type="entry name" value="SRA-YDG"/>
    <property type="match status" value="1"/>
</dbReference>
<evidence type="ECO:0008006" key="4">
    <source>
        <dbReference type="Google" id="ProtNLM"/>
    </source>
</evidence>